<accession>A0ABY3R926</accession>
<evidence type="ECO:0000256" key="1">
    <source>
        <dbReference type="SAM" id="MobiDB-lite"/>
    </source>
</evidence>
<gene>
    <name evidence="3" type="ORF">LQG66_32480</name>
</gene>
<organism evidence="3 4">
    <name type="scientific">Bradyrhizobium ontarionense</name>
    <dbReference type="NCBI Taxonomy" id="2898149"/>
    <lineage>
        <taxon>Bacteria</taxon>
        <taxon>Pseudomonadati</taxon>
        <taxon>Pseudomonadota</taxon>
        <taxon>Alphaproteobacteria</taxon>
        <taxon>Hyphomicrobiales</taxon>
        <taxon>Nitrobacteraceae</taxon>
        <taxon>Bradyrhizobium</taxon>
    </lineage>
</organism>
<keyword evidence="2" id="KW-1133">Transmembrane helix</keyword>
<name>A0ABY3R926_9BRAD</name>
<dbReference type="Proteomes" id="UP001431010">
    <property type="component" value="Chromosome"/>
</dbReference>
<dbReference type="EMBL" id="CP088156">
    <property type="protein sequence ID" value="UFZ03865.1"/>
    <property type="molecule type" value="Genomic_DNA"/>
</dbReference>
<evidence type="ECO:0000313" key="4">
    <source>
        <dbReference type="Proteomes" id="UP001431010"/>
    </source>
</evidence>
<protein>
    <submittedName>
        <fullName evidence="3">Uncharacterized protein</fullName>
    </submittedName>
</protein>
<proteinExistence type="predicted"/>
<evidence type="ECO:0000256" key="2">
    <source>
        <dbReference type="SAM" id="Phobius"/>
    </source>
</evidence>
<feature type="region of interest" description="Disordered" evidence="1">
    <location>
        <begin position="65"/>
        <end position="96"/>
    </location>
</feature>
<keyword evidence="2" id="KW-0472">Membrane</keyword>
<keyword evidence="4" id="KW-1185">Reference proteome</keyword>
<feature type="compositionally biased region" description="Gly residues" evidence="1">
    <location>
        <begin position="72"/>
        <end position="96"/>
    </location>
</feature>
<feature type="transmembrane region" description="Helical" evidence="2">
    <location>
        <begin position="6"/>
        <end position="25"/>
    </location>
</feature>
<evidence type="ECO:0000313" key="3">
    <source>
        <dbReference type="EMBL" id="UFZ03865.1"/>
    </source>
</evidence>
<reference evidence="3" key="1">
    <citation type="journal article" date="2024" name="Antonie Van Leeuwenhoek">
        <title>Bradyrhizobium ontarionense sp. nov., a novel bacterial symbiont isolated from Aeschynomene indica (Indian jointvetch), harbours photosynthesis, nitrogen fixation and nitrous oxide (N2O) reductase genes.</title>
        <authorList>
            <person name="Bromfield E.S.P."/>
            <person name="Cloutier S."/>
        </authorList>
    </citation>
    <scope>NUCLEOTIDE SEQUENCE</scope>
    <source>
        <strain evidence="3">A19</strain>
    </source>
</reference>
<feature type="region of interest" description="Disordered" evidence="1">
    <location>
        <begin position="30"/>
        <end position="50"/>
    </location>
</feature>
<sequence length="96" mass="9375">MTATMTIVVAVGLTSAVCYGLLVRADRRRRTGRRSLVDTTGSDSGGGWTEGSGFSFSSWFSNTTTDAMGNPIDGGSGSSDGGSDGGGGGGDGGGGD</sequence>
<keyword evidence="2" id="KW-0812">Transmembrane</keyword>